<dbReference type="EMBL" id="GBRH01251425">
    <property type="protein sequence ID" value="JAD46470.1"/>
    <property type="molecule type" value="Transcribed_RNA"/>
</dbReference>
<evidence type="ECO:0000313" key="1">
    <source>
        <dbReference type="EMBL" id="JAD46470.1"/>
    </source>
</evidence>
<name>A0A0A9ABU6_ARUDO</name>
<dbReference type="AlphaFoldDB" id="A0A0A9ABU6"/>
<accession>A0A0A9ABU6</accession>
<reference evidence="1" key="1">
    <citation type="submission" date="2014-09" db="EMBL/GenBank/DDBJ databases">
        <authorList>
            <person name="Magalhaes I.L.F."/>
            <person name="Oliveira U."/>
            <person name="Santos F.R."/>
            <person name="Vidigal T.H.D.A."/>
            <person name="Brescovit A.D."/>
            <person name="Santos A.J."/>
        </authorList>
    </citation>
    <scope>NUCLEOTIDE SEQUENCE</scope>
    <source>
        <tissue evidence="1">Shoot tissue taken approximately 20 cm above the soil surface</tissue>
    </source>
</reference>
<sequence>MWCSKILGKCRNAPYCLWLNRT</sequence>
<proteinExistence type="predicted"/>
<organism evidence="1">
    <name type="scientific">Arundo donax</name>
    <name type="common">Giant reed</name>
    <name type="synonym">Donax arundinaceus</name>
    <dbReference type="NCBI Taxonomy" id="35708"/>
    <lineage>
        <taxon>Eukaryota</taxon>
        <taxon>Viridiplantae</taxon>
        <taxon>Streptophyta</taxon>
        <taxon>Embryophyta</taxon>
        <taxon>Tracheophyta</taxon>
        <taxon>Spermatophyta</taxon>
        <taxon>Magnoliopsida</taxon>
        <taxon>Liliopsida</taxon>
        <taxon>Poales</taxon>
        <taxon>Poaceae</taxon>
        <taxon>PACMAD clade</taxon>
        <taxon>Arundinoideae</taxon>
        <taxon>Arundineae</taxon>
        <taxon>Arundo</taxon>
    </lineage>
</organism>
<reference evidence="1" key="2">
    <citation type="journal article" date="2015" name="Data Brief">
        <title>Shoot transcriptome of the giant reed, Arundo donax.</title>
        <authorList>
            <person name="Barrero R.A."/>
            <person name="Guerrero F.D."/>
            <person name="Moolhuijzen P."/>
            <person name="Goolsby J.A."/>
            <person name="Tidwell J."/>
            <person name="Bellgard S.E."/>
            <person name="Bellgard M.I."/>
        </authorList>
    </citation>
    <scope>NUCLEOTIDE SEQUENCE</scope>
    <source>
        <tissue evidence="1">Shoot tissue taken approximately 20 cm above the soil surface</tissue>
    </source>
</reference>
<protein>
    <submittedName>
        <fullName evidence="1">Uncharacterized protein</fullName>
    </submittedName>
</protein>